<sequence>MQTFYLKVLRDVTTDYARSLTLVLAIALGVSAIGAILGGYAVVSREMTVNYGSTRPAAATIELEGDITRALVDSVRALPNIETAARRTTLTARMRVQNRWYPMLLFVVDDMNDHTISTVRLLSGRAEPPAGTMLVERTALAIMQAREGERMFVKTANGPLTPLRIVGTVHDPALAPAAQEQAGYGYITLTTLHSLGEKQGFDQIKLRFVTGGESAETITKQAETVATWLAQRGHAVHEIQVPPPNRHPHQSQMTTMLSIFIVFSFLVLLLASILVSVSVATLMVKQVRQIGIMKTIGAGSGQIAGLYLLQIGLYCLAALVVGIPLSRVGASVLATRVGTLLNLDLTNPSVPGWVAGVQVVTGLLLPLLAVLFPVVRGSRLSVRKALDNVGVSSAKVRPMGWINRLGTWLSLSETVRLSVRNVFRQQARLIMTLGLLAAGGAMFMTALNVSAAWDKSLAQIYAQRLFDLEIRLGQPLSPATLAQLRAVEGVNTVEAGALAPVSFASNGPYTISHAYPDKGHGSFKLQALSLPARLLRPTLTAGRWLSQPGAMDVVLNQSARRAGTKSGDLIVLSVGRKKSTWRVVGFAEDVGSPATAYVSAGAFARATLPTDRTYLLRIAFANRDRAYTTDRIRMVDAILAQANVVVVSSVPTWLVKNAVGEHMKILVNALLAMAVLMALVGSLALFSTMSLNVLERTREIGVMRAIGATPATVNALIVWEGLIIGFLSFFVAFAGSLLLSFYLGRSVGNMSFRTPLNLTISPLATGGWVVILVVGSYLATLFPARRASRITTREALAYE</sequence>
<dbReference type="PANTHER" id="PTHR30572:SF4">
    <property type="entry name" value="ABC TRANSPORTER PERMEASE YTRF"/>
    <property type="match status" value="1"/>
</dbReference>
<keyword evidence="4 7" id="KW-1133">Transmembrane helix</keyword>
<feature type="transmembrane region" description="Helical" evidence="7">
    <location>
        <begin position="763"/>
        <end position="784"/>
    </location>
</feature>
<keyword evidence="10" id="KW-1185">Reference proteome</keyword>
<name>A0A939GE15_9BACT</name>
<evidence type="ECO:0000256" key="2">
    <source>
        <dbReference type="ARBA" id="ARBA00022475"/>
    </source>
</evidence>
<proteinExistence type="inferred from homology"/>
<feature type="domain" description="ABC3 transporter permease C-terminal" evidence="8">
    <location>
        <begin position="261"/>
        <end position="381"/>
    </location>
</feature>
<dbReference type="EMBL" id="JAFMYV010000001">
    <property type="protein sequence ID" value="MBO0935115.1"/>
    <property type="molecule type" value="Genomic_DNA"/>
</dbReference>
<reference evidence="9" key="1">
    <citation type="submission" date="2021-03" db="EMBL/GenBank/DDBJ databases">
        <title>Fibrella sp. HMF5335 genome sequencing and assembly.</title>
        <authorList>
            <person name="Kang H."/>
            <person name="Kim H."/>
            <person name="Bae S."/>
            <person name="Joh K."/>
        </authorList>
    </citation>
    <scope>NUCLEOTIDE SEQUENCE</scope>
    <source>
        <strain evidence="9">HMF5335</strain>
    </source>
</reference>
<feature type="transmembrane region" description="Helical" evidence="7">
    <location>
        <begin position="715"/>
        <end position="743"/>
    </location>
</feature>
<evidence type="ECO:0000256" key="3">
    <source>
        <dbReference type="ARBA" id="ARBA00022692"/>
    </source>
</evidence>
<dbReference type="Pfam" id="PF02687">
    <property type="entry name" value="FtsX"/>
    <property type="match status" value="2"/>
</dbReference>
<gene>
    <name evidence="9" type="ORF">J2I47_01015</name>
</gene>
<dbReference type="PANTHER" id="PTHR30572">
    <property type="entry name" value="MEMBRANE COMPONENT OF TRANSPORTER-RELATED"/>
    <property type="match status" value="1"/>
</dbReference>
<evidence type="ECO:0000313" key="10">
    <source>
        <dbReference type="Proteomes" id="UP000664034"/>
    </source>
</evidence>
<dbReference type="InterPro" id="IPR050250">
    <property type="entry name" value="Macrolide_Exporter_MacB"/>
</dbReference>
<comment type="similarity">
    <text evidence="6">Belongs to the ABC-4 integral membrane protein family.</text>
</comment>
<accession>A0A939GE15</accession>
<comment type="subcellular location">
    <subcellularLocation>
        <location evidence="1">Cell membrane</location>
        <topology evidence="1">Multi-pass membrane protein</topology>
    </subcellularLocation>
</comment>
<organism evidence="9 10">
    <name type="scientific">Fibrella rubiginis</name>
    <dbReference type="NCBI Taxonomy" id="2817060"/>
    <lineage>
        <taxon>Bacteria</taxon>
        <taxon>Pseudomonadati</taxon>
        <taxon>Bacteroidota</taxon>
        <taxon>Cytophagia</taxon>
        <taxon>Cytophagales</taxon>
        <taxon>Spirosomataceae</taxon>
        <taxon>Fibrella</taxon>
    </lineage>
</organism>
<keyword evidence="2" id="KW-1003">Cell membrane</keyword>
<evidence type="ECO:0000256" key="5">
    <source>
        <dbReference type="ARBA" id="ARBA00023136"/>
    </source>
</evidence>
<feature type="transmembrane region" description="Helical" evidence="7">
    <location>
        <begin position="305"/>
        <end position="330"/>
    </location>
</feature>
<dbReference type="InterPro" id="IPR003838">
    <property type="entry name" value="ABC3_permease_C"/>
</dbReference>
<evidence type="ECO:0000256" key="6">
    <source>
        <dbReference type="ARBA" id="ARBA00038076"/>
    </source>
</evidence>
<keyword evidence="5 7" id="KW-0472">Membrane</keyword>
<evidence type="ECO:0000259" key="8">
    <source>
        <dbReference type="Pfam" id="PF02687"/>
    </source>
</evidence>
<comment type="caution">
    <text evidence="9">The sequence shown here is derived from an EMBL/GenBank/DDBJ whole genome shotgun (WGS) entry which is preliminary data.</text>
</comment>
<feature type="domain" description="ABC3 transporter permease C-terminal" evidence="8">
    <location>
        <begin position="672"/>
        <end position="790"/>
    </location>
</feature>
<feature type="transmembrane region" description="Helical" evidence="7">
    <location>
        <begin position="350"/>
        <end position="375"/>
    </location>
</feature>
<keyword evidence="3 7" id="KW-0812">Transmembrane</keyword>
<dbReference type="AlphaFoldDB" id="A0A939GE15"/>
<dbReference type="RefSeq" id="WP_207362683.1">
    <property type="nucleotide sequence ID" value="NZ_JAFMYV010000001.1"/>
</dbReference>
<evidence type="ECO:0000313" key="9">
    <source>
        <dbReference type="EMBL" id="MBO0935115.1"/>
    </source>
</evidence>
<feature type="transmembrane region" description="Helical" evidence="7">
    <location>
        <begin position="256"/>
        <end position="284"/>
    </location>
</feature>
<dbReference type="GO" id="GO:0022857">
    <property type="term" value="F:transmembrane transporter activity"/>
    <property type="evidence" value="ECO:0007669"/>
    <property type="project" value="TreeGrafter"/>
</dbReference>
<dbReference type="Proteomes" id="UP000664034">
    <property type="component" value="Unassembled WGS sequence"/>
</dbReference>
<protein>
    <submittedName>
        <fullName evidence="9">FtsX-like permease family protein</fullName>
    </submittedName>
</protein>
<dbReference type="GO" id="GO:0005886">
    <property type="term" value="C:plasma membrane"/>
    <property type="evidence" value="ECO:0007669"/>
    <property type="project" value="UniProtKB-SubCell"/>
</dbReference>
<feature type="transmembrane region" description="Helical" evidence="7">
    <location>
        <begin position="665"/>
        <end position="694"/>
    </location>
</feature>
<feature type="transmembrane region" description="Helical" evidence="7">
    <location>
        <begin position="20"/>
        <end position="43"/>
    </location>
</feature>
<feature type="transmembrane region" description="Helical" evidence="7">
    <location>
        <begin position="429"/>
        <end position="453"/>
    </location>
</feature>
<evidence type="ECO:0000256" key="7">
    <source>
        <dbReference type="SAM" id="Phobius"/>
    </source>
</evidence>
<evidence type="ECO:0000256" key="4">
    <source>
        <dbReference type="ARBA" id="ARBA00022989"/>
    </source>
</evidence>
<evidence type="ECO:0000256" key="1">
    <source>
        <dbReference type="ARBA" id="ARBA00004651"/>
    </source>
</evidence>